<dbReference type="InterPro" id="IPR036397">
    <property type="entry name" value="RNaseH_sf"/>
</dbReference>
<protein>
    <recommendedName>
        <fullName evidence="7 14">Ribonuclease HII</fullName>
        <shortName evidence="14">RNase HII</shortName>
        <ecNumber evidence="6 14">3.1.26.4</ecNumber>
    </recommendedName>
</protein>
<dbReference type="Proteomes" id="UP000183404">
    <property type="component" value="Unassembled WGS sequence"/>
</dbReference>
<dbReference type="CDD" id="cd07182">
    <property type="entry name" value="RNase_HII_bacteria_HII_like"/>
    <property type="match status" value="1"/>
</dbReference>
<dbReference type="PANTHER" id="PTHR10954:SF18">
    <property type="entry name" value="RIBONUCLEASE HII"/>
    <property type="match status" value="1"/>
</dbReference>
<dbReference type="EC" id="3.1.26.4" evidence="6 14"/>
<feature type="binding site" evidence="14 15">
    <location>
        <position position="156"/>
    </location>
    <ligand>
        <name>a divalent metal cation</name>
        <dbReference type="ChEBI" id="CHEBI:60240"/>
    </ligand>
</feature>
<comment type="catalytic activity">
    <reaction evidence="1 14 15 16">
        <text>Endonucleolytic cleavage to 5'-phosphomonoester.</text>
        <dbReference type="EC" id="3.1.26.4"/>
    </reaction>
</comment>
<dbReference type="GO" id="GO:0032299">
    <property type="term" value="C:ribonuclease H2 complex"/>
    <property type="evidence" value="ECO:0007669"/>
    <property type="project" value="TreeGrafter"/>
</dbReference>
<evidence type="ECO:0000313" key="18">
    <source>
        <dbReference type="EMBL" id="SDF51483.1"/>
    </source>
</evidence>
<evidence type="ECO:0000256" key="5">
    <source>
        <dbReference type="ARBA" id="ARBA00007383"/>
    </source>
</evidence>
<evidence type="ECO:0000256" key="13">
    <source>
        <dbReference type="ARBA" id="ARBA00023211"/>
    </source>
</evidence>
<dbReference type="InterPro" id="IPR001352">
    <property type="entry name" value="RNase_HII/HIII"/>
</dbReference>
<evidence type="ECO:0000256" key="2">
    <source>
        <dbReference type="ARBA" id="ARBA00001946"/>
    </source>
</evidence>
<dbReference type="GO" id="GO:0043137">
    <property type="term" value="P:DNA replication, removal of RNA primer"/>
    <property type="evidence" value="ECO:0007669"/>
    <property type="project" value="TreeGrafter"/>
</dbReference>
<dbReference type="InterPro" id="IPR012337">
    <property type="entry name" value="RNaseH-like_sf"/>
</dbReference>
<dbReference type="NCBIfam" id="NF000595">
    <property type="entry name" value="PRK00015.1-3"/>
    <property type="match status" value="1"/>
</dbReference>
<evidence type="ECO:0000256" key="7">
    <source>
        <dbReference type="ARBA" id="ARBA00019179"/>
    </source>
</evidence>
<keyword evidence="11 14" id="KW-0255">Endonuclease</keyword>
<dbReference type="FunFam" id="3.30.420.10:FF:000006">
    <property type="entry name" value="Ribonuclease HII"/>
    <property type="match status" value="1"/>
</dbReference>
<keyword evidence="12 14" id="KW-0378">Hydrolase</keyword>
<dbReference type="PROSITE" id="PS51975">
    <property type="entry name" value="RNASE_H_2"/>
    <property type="match status" value="1"/>
</dbReference>
<proteinExistence type="inferred from homology"/>
<dbReference type="PANTHER" id="PTHR10954">
    <property type="entry name" value="RIBONUCLEASE H2 SUBUNIT A"/>
    <property type="match status" value="1"/>
</dbReference>
<feature type="binding site" evidence="14 15">
    <location>
        <position position="65"/>
    </location>
    <ligand>
        <name>a divalent metal cation</name>
        <dbReference type="ChEBI" id="CHEBI:60240"/>
    </ligand>
</feature>
<feature type="binding site" evidence="14 15">
    <location>
        <position position="64"/>
    </location>
    <ligand>
        <name>a divalent metal cation</name>
        <dbReference type="ChEBI" id="CHEBI:60240"/>
    </ligand>
</feature>
<dbReference type="GO" id="GO:0030145">
    <property type="term" value="F:manganese ion binding"/>
    <property type="evidence" value="ECO:0007669"/>
    <property type="project" value="UniProtKB-UniRule"/>
</dbReference>
<dbReference type="InterPro" id="IPR024567">
    <property type="entry name" value="RNase_HII/HIII_dom"/>
</dbReference>
<dbReference type="Gene3D" id="3.30.420.10">
    <property type="entry name" value="Ribonuclease H-like superfamily/Ribonuclease H"/>
    <property type="match status" value="1"/>
</dbReference>
<keyword evidence="9 14" id="KW-0540">Nuclease</keyword>
<dbReference type="AlphaFoldDB" id="A0A1G7LPY4"/>
<evidence type="ECO:0000256" key="14">
    <source>
        <dbReference type="HAMAP-Rule" id="MF_00052"/>
    </source>
</evidence>
<dbReference type="GO" id="GO:0004523">
    <property type="term" value="F:RNA-DNA hybrid ribonuclease activity"/>
    <property type="evidence" value="ECO:0007669"/>
    <property type="project" value="UniProtKB-UniRule"/>
</dbReference>
<dbReference type="SUPFAM" id="SSF53098">
    <property type="entry name" value="Ribonuclease H-like"/>
    <property type="match status" value="1"/>
</dbReference>
<dbReference type="NCBIfam" id="NF000594">
    <property type="entry name" value="PRK00015.1-1"/>
    <property type="match status" value="1"/>
</dbReference>
<comment type="similarity">
    <text evidence="5 14 16">Belongs to the RNase HII family.</text>
</comment>
<reference evidence="18 19" key="1">
    <citation type="submission" date="2016-10" db="EMBL/GenBank/DDBJ databases">
        <authorList>
            <person name="de Groot N.N."/>
        </authorList>
    </citation>
    <scope>NUCLEOTIDE SEQUENCE [LARGE SCALE GENOMIC DNA]</scope>
    <source>
        <strain evidence="18 19">DSM 569</strain>
    </source>
</reference>
<name>A0A1G7LPY4_THETY</name>
<comment type="function">
    <text evidence="3 14 16">Endonuclease that specifically degrades the RNA of RNA-DNA hybrids.</text>
</comment>
<evidence type="ECO:0000256" key="15">
    <source>
        <dbReference type="PROSITE-ProRule" id="PRU01319"/>
    </source>
</evidence>
<dbReference type="RefSeq" id="WP_074592281.1">
    <property type="nucleotide sequence ID" value="NZ_FNBS01000015.1"/>
</dbReference>
<dbReference type="InterPro" id="IPR022898">
    <property type="entry name" value="RNase_HII"/>
</dbReference>
<evidence type="ECO:0000256" key="3">
    <source>
        <dbReference type="ARBA" id="ARBA00004065"/>
    </source>
</evidence>
<evidence type="ECO:0000313" key="19">
    <source>
        <dbReference type="Proteomes" id="UP000183404"/>
    </source>
</evidence>
<dbReference type="GO" id="GO:0003723">
    <property type="term" value="F:RNA binding"/>
    <property type="evidence" value="ECO:0007669"/>
    <property type="project" value="UniProtKB-UniRule"/>
</dbReference>
<evidence type="ECO:0000256" key="12">
    <source>
        <dbReference type="ARBA" id="ARBA00022801"/>
    </source>
</evidence>
<accession>A0A1G7LPY4</accession>
<dbReference type="GO" id="GO:0005737">
    <property type="term" value="C:cytoplasm"/>
    <property type="evidence" value="ECO:0007669"/>
    <property type="project" value="UniProtKB-SubCell"/>
</dbReference>
<sequence length="242" mass="27702">MSNLYNLRQLKNYLYQNPFCDFQSLSLNEAAKKWLEKETERINNLKYYENQLYQLNLNFIAGVDEAGRGPLVGPVVAACVILPKEVFIPEINDSKKLSEEKREVLSEVIKKVAISYAIGIVDCEEIDKINILNATYKAMQIAISKIQQKIDYLLVDAITIPQIEINQKAIIKGDSKSISIAAASILAKVERDKIMKEYHKIYPQYNFEKNKGYGTKEHIEALKKYGPCPIHRKTFIEKILKG</sequence>
<dbReference type="GO" id="GO:0006298">
    <property type="term" value="P:mismatch repair"/>
    <property type="evidence" value="ECO:0007669"/>
    <property type="project" value="TreeGrafter"/>
</dbReference>
<keyword evidence="13 14" id="KW-0464">Manganese</keyword>
<evidence type="ECO:0000256" key="9">
    <source>
        <dbReference type="ARBA" id="ARBA00022722"/>
    </source>
</evidence>
<evidence type="ECO:0000259" key="17">
    <source>
        <dbReference type="PROSITE" id="PS51975"/>
    </source>
</evidence>
<comment type="subcellular location">
    <subcellularLocation>
        <location evidence="4 14">Cytoplasm</location>
    </subcellularLocation>
</comment>
<evidence type="ECO:0000256" key="6">
    <source>
        <dbReference type="ARBA" id="ARBA00012180"/>
    </source>
</evidence>
<evidence type="ECO:0000256" key="4">
    <source>
        <dbReference type="ARBA" id="ARBA00004496"/>
    </source>
</evidence>
<evidence type="ECO:0000256" key="8">
    <source>
        <dbReference type="ARBA" id="ARBA00022490"/>
    </source>
</evidence>
<dbReference type="EMBL" id="FNBS01000015">
    <property type="protein sequence ID" value="SDF51483.1"/>
    <property type="molecule type" value="Genomic_DNA"/>
</dbReference>
<keyword evidence="10 14" id="KW-0479">Metal-binding</keyword>
<comment type="cofactor">
    <cofactor evidence="2">
        <name>Mg(2+)</name>
        <dbReference type="ChEBI" id="CHEBI:18420"/>
    </cofactor>
</comment>
<gene>
    <name evidence="14" type="primary">rnhB</name>
    <name evidence="18" type="ORF">SAMN04244560_00843</name>
</gene>
<keyword evidence="8 14" id="KW-0963">Cytoplasm</keyword>
<evidence type="ECO:0000256" key="1">
    <source>
        <dbReference type="ARBA" id="ARBA00000077"/>
    </source>
</evidence>
<evidence type="ECO:0000256" key="16">
    <source>
        <dbReference type="RuleBase" id="RU003515"/>
    </source>
</evidence>
<evidence type="ECO:0000256" key="10">
    <source>
        <dbReference type="ARBA" id="ARBA00022723"/>
    </source>
</evidence>
<feature type="domain" description="RNase H type-2" evidence="17">
    <location>
        <begin position="58"/>
        <end position="242"/>
    </location>
</feature>
<dbReference type="Pfam" id="PF01351">
    <property type="entry name" value="RNase_HII"/>
    <property type="match status" value="1"/>
</dbReference>
<evidence type="ECO:0000256" key="11">
    <source>
        <dbReference type="ARBA" id="ARBA00022759"/>
    </source>
</evidence>
<dbReference type="HAMAP" id="MF_00052_B">
    <property type="entry name" value="RNase_HII_B"/>
    <property type="match status" value="1"/>
</dbReference>
<organism evidence="18 19">
    <name type="scientific">Thermoanaerobacter thermohydrosulfuricus</name>
    <name type="common">Clostridium thermohydrosulfuricum</name>
    <dbReference type="NCBI Taxonomy" id="1516"/>
    <lineage>
        <taxon>Bacteria</taxon>
        <taxon>Bacillati</taxon>
        <taxon>Bacillota</taxon>
        <taxon>Clostridia</taxon>
        <taxon>Thermoanaerobacterales</taxon>
        <taxon>Thermoanaerobacteraceae</taxon>
        <taxon>Thermoanaerobacter</taxon>
    </lineage>
</organism>
<comment type="cofactor">
    <cofactor evidence="14 15">
        <name>Mn(2+)</name>
        <dbReference type="ChEBI" id="CHEBI:29035"/>
    </cofactor>
    <cofactor evidence="14 15">
        <name>Mg(2+)</name>
        <dbReference type="ChEBI" id="CHEBI:18420"/>
    </cofactor>
    <text evidence="14 15">Manganese or magnesium. Binds 1 divalent metal ion per monomer in the absence of substrate. May bind a second metal ion after substrate binding.</text>
</comment>